<keyword evidence="2" id="KW-1185">Reference proteome</keyword>
<dbReference type="EMBL" id="MWPQ01000068">
    <property type="protein sequence ID" value="OPH81427.1"/>
    <property type="molecule type" value="Genomic_DNA"/>
</dbReference>
<reference evidence="1 2" key="1">
    <citation type="submission" date="2017-02" db="EMBL/GenBank/DDBJ databases">
        <title>Genome sequence of the nitrite-oxidizing bacterium Nitrobacter vulgaris strain Ab1.</title>
        <authorList>
            <person name="Mellbye B.L."/>
            <person name="Davis E.W."/>
            <person name="Spieck E."/>
            <person name="Chang J.H."/>
            <person name="Bottomley P.J."/>
            <person name="Sayavedra-Soto L.A."/>
        </authorList>
    </citation>
    <scope>NUCLEOTIDE SEQUENCE [LARGE SCALE GENOMIC DNA]</scope>
    <source>
        <strain evidence="1 2">Ab1</strain>
    </source>
</reference>
<name>A0A1V4HTZ1_NITVU</name>
<dbReference type="RefSeq" id="WP_079448355.1">
    <property type="nucleotide sequence ID" value="NZ_MWPQ01000068.1"/>
</dbReference>
<comment type="caution">
    <text evidence="1">The sequence shown here is derived from an EMBL/GenBank/DDBJ whole genome shotgun (WGS) entry which is preliminary data.</text>
</comment>
<evidence type="ECO:0000313" key="2">
    <source>
        <dbReference type="Proteomes" id="UP000189940"/>
    </source>
</evidence>
<gene>
    <name evidence="1" type="ORF">B2M20_17785</name>
</gene>
<dbReference type="Proteomes" id="UP000189940">
    <property type="component" value="Unassembled WGS sequence"/>
</dbReference>
<evidence type="ECO:0000313" key="1">
    <source>
        <dbReference type="EMBL" id="OPH81427.1"/>
    </source>
</evidence>
<dbReference type="AlphaFoldDB" id="A0A1V4HTZ1"/>
<accession>A0A1V4HTZ1</accession>
<organism evidence="1 2">
    <name type="scientific">Nitrobacter vulgaris</name>
    <dbReference type="NCBI Taxonomy" id="29421"/>
    <lineage>
        <taxon>Bacteria</taxon>
        <taxon>Pseudomonadati</taxon>
        <taxon>Pseudomonadota</taxon>
        <taxon>Alphaproteobacteria</taxon>
        <taxon>Hyphomicrobiales</taxon>
        <taxon>Nitrobacteraceae</taxon>
        <taxon>Nitrobacter</taxon>
    </lineage>
</organism>
<protein>
    <submittedName>
        <fullName evidence="1">Uncharacterized protein</fullName>
    </submittedName>
</protein>
<proteinExistence type="predicted"/>
<sequence length="69" mass="7517">MVDDLKLETPDFIFEASSTGILMTRVADGRWVAGTSAVAAAFSKMLKAADPARRPMLLDLMFRALDPDT</sequence>